<organism evidence="10 11">
    <name type="scientific">Archangium gephyra</name>
    <dbReference type="NCBI Taxonomy" id="48"/>
    <lineage>
        <taxon>Bacteria</taxon>
        <taxon>Pseudomonadati</taxon>
        <taxon>Myxococcota</taxon>
        <taxon>Myxococcia</taxon>
        <taxon>Myxococcales</taxon>
        <taxon>Cystobacterineae</taxon>
        <taxon>Archangiaceae</taxon>
        <taxon>Archangium</taxon>
    </lineage>
</organism>
<dbReference type="PANTHER" id="PTHR21716:SF53">
    <property type="entry name" value="PERMEASE PERM-RELATED"/>
    <property type="match status" value="1"/>
</dbReference>
<evidence type="ECO:0000256" key="4">
    <source>
        <dbReference type="ARBA" id="ARBA00022475"/>
    </source>
</evidence>
<comment type="subcellular location">
    <subcellularLocation>
        <location evidence="1">Cell membrane</location>
        <topology evidence="1">Multi-pass membrane protein</topology>
    </subcellularLocation>
</comment>
<comment type="similarity">
    <text evidence="2">Belongs to the autoinducer-2 exporter (AI-2E) (TC 2.A.86) family.</text>
</comment>
<keyword evidence="3" id="KW-0813">Transport</keyword>
<evidence type="ECO:0000256" key="7">
    <source>
        <dbReference type="ARBA" id="ARBA00023136"/>
    </source>
</evidence>
<name>A0ABX9JPR6_9BACT</name>
<dbReference type="PANTHER" id="PTHR21716">
    <property type="entry name" value="TRANSMEMBRANE PROTEIN"/>
    <property type="match status" value="1"/>
</dbReference>
<evidence type="ECO:0000256" key="8">
    <source>
        <dbReference type="SAM" id="MobiDB-lite"/>
    </source>
</evidence>
<evidence type="ECO:0000256" key="1">
    <source>
        <dbReference type="ARBA" id="ARBA00004651"/>
    </source>
</evidence>
<evidence type="ECO:0000256" key="5">
    <source>
        <dbReference type="ARBA" id="ARBA00022692"/>
    </source>
</evidence>
<feature type="transmembrane region" description="Helical" evidence="9">
    <location>
        <begin position="286"/>
        <end position="309"/>
    </location>
</feature>
<evidence type="ECO:0000256" key="6">
    <source>
        <dbReference type="ARBA" id="ARBA00022989"/>
    </source>
</evidence>
<dbReference type="EMBL" id="QUMU01000015">
    <property type="protein sequence ID" value="REG23984.1"/>
    <property type="molecule type" value="Genomic_DNA"/>
</dbReference>
<feature type="transmembrane region" description="Helical" evidence="9">
    <location>
        <begin position="231"/>
        <end position="251"/>
    </location>
</feature>
<dbReference type="Pfam" id="PF01594">
    <property type="entry name" value="AI-2E_transport"/>
    <property type="match status" value="1"/>
</dbReference>
<feature type="compositionally biased region" description="Basic and acidic residues" evidence="8">
    <location>
        <begin position="52"/>
        <end position="62"/>
    </location>
</feature>
<accession>A0ABX9JPR6</accession>
<evidence type="ECO:0000313" key="10">
    <source>
        <dbReference type="EMBL" id="REG23984.1"/>
    </source>
</evidence>
<evidence type="ECO:0000256" key="3">
    <source>
        <dbReference type="ARBA" id="ARBA00022448"/>
    </source>
</evidence>
<keyword evidence="4" id="KW-1003">Cell membrane</keyword>
<evidence type="ECO:0000256" key="9">
    <source>
        <dbReference type="SAM" id="Phobius"/>
    </source>
</evidence>
<feature type="transmembrane region" description="Helical" evidence="9">
    <location>
        <begin position="139"/>
        <end position="160"/>
    </location>
</feature>
<gene>
    <name evidence="10" type="ORF">ATI61_11518</name>
</gene>
<feature type="transmembrane region" description="Helical" evidence="9">
    <location>
        <begin position="315"/>
        <end position="341"/>
    </location>
</feature>
<keyword evidence="11" id="KW-1185">Reference proteome</keyword>
<comment type="caution">
    <text evidence="10">The sequence shown here is derived from an EMBL/GenBank/DDBJ whole genome shotgun (WGS) entry which is preliminary data.</text>
</comment>
<reference evidence="10 11" key="1">
    <citation type="submission" date="2018-08" db="EMBL/GenBank/DDBJ databases">
        <title>Genomic Encyclopedia of Archaeal and Bacterial Type Strains, Phase II (KMG-II): from individual species to whole genera.</title>
        <authorList>
            <person name="Goeker M."/>
        </authorList>
    </citation>
    <scope>NUCLEOTIDE SEQUENCE [LARGE SCALE GENOMIC DNA]</scope>
    <source>
        <strain evidence="10 11">DSM 2261</strain>
    </source>
</reference>
<keyword evidence="7 9" id="KW-0472">Membrane</keyword>
<keyword evidence="5 9" id="KW-0812">Transmembrane</keyword>
<feature type="region of interest" description="Disordered" evidence="8">
    <location>
        <begin position="1"/>
        <end position="76"/>
    </location>
</feature>
<evidence type="ECO:0000313" key="11">
    <source>
        <dbReference type="Proteomes" id="UP000256345"/>
    </source>
</evidence>
<dbReference type="InterPro" id="IPR002549">
    <property type="entry name" value="AI-2E-like"/>
</dbReference>
<dbReference type="Proteomes" id="UP000256345">
    <property type="component" value="Unassembled WGS sequence"/>
</dbReference>
<keyword evidence="6 9" id="KW-1133">Transmembrane helix</keyword>
<sequence>MGSVRPFSDRPGSIQRIRNEEPAIGRNKRGKAREVKAPVARVAPAETPLHVVKTEAERRPDPEPVPVEPPPAEGELSEAEARRVDFAWSAAMVGSLALVFALLSVFGGVSVPVLLALAMAYVLNPLVTAMERRGLNRTLGTSVVFAGSLLLLIGAVLYLIPVFREEAVKLPDFFRRASERVVPQVESLLGRPLPDLLRQRMTELGAQASEILQSAGPTAARLVASFAGNTARLVATLLGLLVVPVLGFFFLQDYPRLVGMVKGLVPRRAVGLVSRRFSEVDDVLSAFVRGQITVGAILSVLYGGGLWFARIDLAIVIGVIAGFGNMVPYLGTGLGVVLAALGLMLSWQGPWQLAAVAGTFVVAQMAEGLFITPKVVGDKVGLSSVAVIIAILAFGELFGFTGILLAVPTTAILKVVLSVVVERYKRTGLYTGEQPVP</sequence>
<evidence type="ECO:0000256" key="2">
    <source>
        <dbReference type="ARBA" id="ARBA00009773"/>
    </source>
</evidence>
<feature type="transmembrane region" description="Helical" evidence="9">
    <location>
        <begin position="353"/>
        <end position="372"/>
    </location>
</feature>
<proteinExistence type="inferred from homology"/>
<feature type="transmembrane region" description="Helical" evidence="9">
    <location>
        <begin position="384"/>
        <end position="417"/>
    </location>
</feature>
<protein>
    <submittedName>
        <fullName evidence="10">PurR-regulated permease PerM</fullName>
    </submittedName>
</protein>
<feature type="compositionally biased region" description="Pro residues" evidence="8">
    <location>
        <begin position="63"/>
        <end position="72"/>
    </location>
</feature>